<gene>
    <name evidence="1" type="ORF">M23134_06887</name>
</gene>
<comment type="caution">
    <text evidence="1">The sequence shown here is derived from an EMBL/GenBank/DDBJ whole genome shotgun (WGS) entry which is preliminary data.</text>
</comment>
<dbReference type="Proteomes" id="UP000004095">
    <property type="component" value="Unassembled WGS sequence"/>
</dbReference>
<protein>
    <submittedName>
        <fullName evidence="1">Uncharacterized protein</fullName>
    </submittedName>
</protein>
<reference evidence="1 2" key="1">
    <citation type="submission" date="2007-01" db="EMBL/GenBank/DDBJ databases">
        <authorList>
            <person name="Haygood M."/>
            <person name="Podell S."/>
            <person name="Anderson C."/>
            <person name="Hopkinson B."/>
            <person name="Roe K."/>
            <person name="Barbeau K."/>
            <person name="Gaasterland T."/>
            <person name="Ferriera S."/>
            <person name="Johnson J."/>
            <person name="Kravitz S."/>
            <person name="Beeson K."/>
            <person name="Sutton G."/>
            <person name="Rogers Y.-H."/>
            <person name="Friedman R."/>
            <person name="Frazier M."/>
            <person name="Venter J.C."/>
        </authorList>
    </citation>
    <scope>NUCLEOTIDE SEQUENCE [LARGE SCALE GENOMIC DNA]</scope>
    <source>
        <strain evidence="1 2">ATCC 23134</strain>
    </source>
</reference>
<proteinExistence type="predicted"/>
<name>A1ZQ77_MICM2</name>
<dbReference type="EMBL" id="AAWS01000023">
    <property type="protein sequence ID" value="EAY27486.1"/>
    <property type="molecule type" value="Genomic_DNA"/>
</dbReference>
<accession>A1ZQ77</accession>
<evidence type="ECO:0000313" key="1">
    <source>
        <dbReference type="EMBL" id="EAY27486.1"/>
    </source>
</evidence>
<dbReference type="AlphaFoldDB" id="A1ZQ77"/>
<sequence>MKDYFENPKKVRKLGMGLMGLNLLSEEEIKDLLGEEGESLLEANAIVESKR</sequence>
<organism evidence="1 2">
    <name type="scientific">Microscilla marina ATCC 23134</name>
    <dbReference type="NCBI Taxonomy" id="313606"/>
    <lineage>
        <taxon>Bacteria</taxon>
        <taxon>Pseudomonadati</taxon>
        <taxon>Bacteroidota</taxon>
        <taxon>Cytophagia</taxon>
        <taxon>Cytophagales</taxon>
        <taxon>Microscillaceae</taxon>
        <taxon>Microscilla</taxon>
    </lineage>
</organism>
<keyword evidence="2" id="KW-1185">Reference proteome</keyword>
<evidence type="ECO:0000313" key="2">
    <source>
        <dbReference type="Proteomes" id="UP000004095"/>
    </source>
</evidence>